<dbReference type="OrthoDB" id="9969523at2"/>
<dbReference type="EMBL" id="RCUY01000015">
    <property type="protein sequence ID" value="RLP79201.1"/>
    <property type="molecule type" value="Genomic_DNA"/>
</dbReference>
<dbReference type="AlphaFoldDB" id="A0A3L7AHZ8"/>
<feature type="signal peptide" evidence="1">
    <location>
        <begin position="1"/>
        <end position="31"/>
    </location>
</feature>
<feature type="chain" id="PRO_5018321350" description="DUF320 domain-containing protein" evidence="1">
    <location>
        <begin position="32"/>
        <end position="107"/>
    </location>
</feature>
<proteinExistence type="predicted"/>
<evidence type="ECO:0000256" key="1">
    <source>
        <dbReference type="SAM" id="SignalP"/>
    </source>
</evidence>
<keyword evidence="1" id="KW-0732">Signal</keyword>
<evidence type="ECO:0000313" key="2">
    <source>
        <dbReference type="EMBL" id="RLP79201.1"/>
    </source>
</evidence>
<evidence type="ECO:0008006" key="4">
    <source>
        <dbReference type="Google" id="ProtNLM"/>
    </source>
</evidence>
<reference evidence="2 3" key="1">
    <citation type="submission" date="2018-10" db="EMBL/GenBank/DDBJ databases">
        <authorList>
            <person name="Li J."/>
        </authorList>
    </citation>
    <scope>NUCLEOTIDE SEQUENCE [LARGE SCALE GENOMIC DNA]</scope>
    <source>
        <strain evidence="2 3">JCM 11654</strain>
    </source>
</reference>
<dbReference type="Proteomes" id="UP000269438">
    <property type="component" value="Unassembled WGS sequence"/>
</dbReference>
<name>A0A3L7AHZ8_9MICO</name>
<comment type="caution">
    <text evidence="2">The sequence shown here is derived from an EMBL/GenBank/DDBJ whole genome shotgun (WGS) entry which is preliminary data.</text>
</comment>
<sequence length="107" mass="10191">MFSKTQKILTGSALALGVGVLGVAAAGAANAADSGSKDDAGTHAVQLKEVSGGVVPNGAPANDATLVPVPGVKLPTDVKIGHATVVGPIDPATIPAGPHTTAPAPKA</sequence>
<keyword evidence="3" id="KW-1185">Reference proteome</keyword>
<accession>A0A3L7AHZ8</accession>
<protein>
    <recommendedName>
        <fullName evidence="4">DUF320 domain-containing protein</fullName>
    </recommendedName>
</protein>
<evidence type="ECO:0000313" key="3">
    <source>
        <dbReference type="Proteomes" id="UP000269438"/>
    </source>
</evidence>
<gene>
    <name evidence="2" type="ORF">D9V34_15450</name>
</gene>
<dbReference type="RefSeq" id="WP_121689379.1">
    <property type="nucleotide sequence ID" value="NZ_RCUY01000015.1"/>
</dbReference>
<organism evidence="2 3">
    <name type="scientific">Mycetocola lacteus</name>
    <dbReference type="NCBI Taxonomy" id="76637"/>
    <lineage>
        <taxon>Bacteria</taxon>
        <taxon>Bacillati</taxon>
        <taxon>Actinomycetota</taxon>
        <taxon>Actinomycetes</taxon>
        <taxon>Micrococcales</taxon>
        <taxon>Microbacteriaceae</taxon>
        <taxon>Mycetocola</taxon>
    </lineage>
</organism>